<dbReference type="AlphaFoldDB" id="A0A645EDK3"/>
<feature type="region of interest" description="Disordered" evidence="1">
    <location>
        <begin position="61"/>
        <end position="114"/>
    </location>
</feature>
<comment type="caution">
    <text evidence="2">The sequence shown here is derived from an EMBL/GenBank/DDBJ whole genome shotgun (WGS) entry which is preliminary data.</text>
</comment>
<gene>
    <name evidence="2" type="ORF">SDC9_146620</name>
</gene>
<evidence type="ECO:0000313" key="2">
    <source>
        <dbReference type="EMBL" id="MPM99429.1"/>
    </source>
</evidence>
<reference evidence="2" key="1">
    <citation type="submission" date="2019-08" db="EMBL/GenBank/DDBJ databases">
        <authorList>
            <person name="Kucharzyk K."/>
            <person name="Murdoch R.W."/>
            <person name="Higgins S."/>
            <person name="Loffler F."/>
        </authorList>
    </citation>
    <scope>NUCLEOTIDE SEQUENCE</scope>
</reference>
<feature type="compositionally biased region" description="Basic and acidic residues" evidence="1">
    <location>
        <begin position="79"/>
        <end position="105"/>
    </location>
</feature>
<name>A0A645EDK3_9ZZZZ</name>
<sequence length="163" mass="17495">MKAYVLQHPLGAFVAVSEAYILKIHGAGFHCRAGLGLCVGDGGNLIQHLTDALCAGDGAGHHHKNHGNHHQGNQNFRNVGEKGGEAAHLHGPGENHFPAEPHDGNDGSVDNQHHHGHVHYHSAKGFFGGFPQAVVPFGEFLLLMLLTDKGFYHPDAGEVFLHH</sequence>
<evidence type="ECO:0000256" key="1">
    <source>
        <dbReference type="SAM" id="MobiDB-lite"/>
    </source>
</evidence>
<proteinExistence type="predicted"/>
<accession>A0A645EDK3</accession>
<dbReference type="EMBL" id="VSSQ01045518">
    <property type="protein sequence ID" value="MPM99429.1"/>
    <property type="molecule type" value="Genomic_DNA"/>
</dbReference>
<organism evidence="2">
    <name type="scientific">bioreactor metagenome</name>
    <dbReference type="NCBI Taxonomy" id="1076179"/>
    <lineage>
        <taxon>unclassified sequences</taxon>
        <taxon>metagenomes</taxon>
        <taxon>ecological metagenomes</taxon>
    </lineage>
</organism>
<protein>
    <submittedName>
        <fullName evidence="2">Uncharacterized protein</fullName>
    </submittedName>
</protein>